<dbReference type="InterPro" id="IPR029068">
    <property type="entry name" value="Glyas_Bleomycin-R_OHBP_Dase"/>
</dbReference>
<dbReference type="PROSITE" id="PS51819">
    <property type="entry name" value="VOC"/>
    <property type="match status" value="1"/>
</dbReference>
<reference evidence="3" key="1">
    <citation type="journal article" date="2019" name="Int. J. Syst. Evol. Microbiol.">
        <title>The Global Catalogue of Microorganisms (GCM) 10K type strain sequencing project: providing services to taxonomists for standard genome sequencing and annotation.</title>
        <authorList>
            <consortium name="The Broad Institute Genomics Platform"/>
            <consortium name="The Broad Institute Genome Sequencing Center for Infectious Disease"/>
            <person name="Wu L."/>
            <person name="Ma J."/>
        </authorList>
    </citation>
    <scope>NUCLEOTIDE SEQUENCE [LARGE SCALE GENOMIC DNA]</scope>
    <source>
        <strain evidence="3">KCTC 42087</strain>
    </source>
</reference>
<dbReference type="RefSeq" id="WP_378281907.1">
    <property type="nucleotide sequence ID" value="NZ_JBHSON010000013.1"/>
</dbReference>
<comment type="caution">
    <text evidence="2">The sequence shown here is derived from an EMBL/GenBank/DDBJ whole genome shotgun (WGS) entry which is preliminary data.</text>
</comment>
<sequence length="157" mass="16903">MKPGDQFHLGIVTAEFETTMDALSAVFGHEWGPEIGEPIAVTLPSGEAVLNLRCAFSTTVPRLELVRSIPGTMWEPAPGGVHHIGFWSEDVAADSAELASNGYVLEASRTGPDGKPFFTFQRSTTGFRVELVSTAARAGLERCWATPARQATEGNRQ</sequence>
<feature type="domain" description="VOC" evidence="1">
    <location>
        <begin position="5"/>
        <end position="134"/>
    </location>
</feature>
<gene>
    <name evidence="2" type="ORF">ACFPZN_11745</name>
</gene>
<dbReference type="Pfam" id="PF13669">
    <property type="entry name" value="Glyoxalase_4"/>
    <property type="match status" value="1"/>
</dbReference>
<name>A0ABW0ZSM2_9ACTN</name>
<evidence type="ECO:0000313" key="3">
    <source>
        <dbReference type="Proteomes" id="UP001596074"/>
    </source>
</evidence>
<dbReference type="SUPFAM" id="SSF54593">
    <property type="entry name" value="Glyoxalase/Bleomycin resistance protein/Dihydroxybiphenyl dioxygenase"/>
    <property type="match status" value="1"/>
</dbReference>
<dbReference type="InterPro" id="IPR037523">
    <property type="entry name" value="VOC_core"/>
</dbReference>
<evidence type="ECO:0000313" key="2">
    <source>
        <dbReference type="EMBL" id="MFC5746284.1"/>
    </source>
</evidence>
<dbReference type="EMBL" id="JBHSON010000013">
    <property type="protein sequence ID" value="MFC5746284.1"/>
    <property type="molecule type" value="Genomic_DNA"/>
</dbReference>
<organism evidence="2 3">
    <name type="scientific">Actinomadura rugatobispora</name>
    <dbReference type="NCBI Taxonomy" id="1994"/>
    <lineage>
        <taxon>Bacteria</taxon>
        <taxon>Bacillati</taxon>
        <taxon>Actinomycetota</taxon>
        <taxon>Actinomycetes</taxon>
        <taxon>Streptosporangiales</taxon>
        <taxon>Thermomonosporaceae</taxon>
        <taxon>Actinomadura</taxon>
    </lineage>
</organism>
<proteinExistence type="predicted"/>
<keyword evidence="3" id="KW-1185">Reference proteome</keyword>
<accession>A0ABW0ZSM2</accession>
<dbReference type="Proteomes" id="UP001596074">
    <property type="component" value="Unassembled WGS sequence"/>
</dbReference>
<evidence type="ECO:0000259" key="1">
    <source>
        <dbReference type="PROSITE" id="PS51819"/>
    </source>
</evidence>
<protein>
    <submittedName>
        <fullName evidence="2">VOC family protein</fullName>
    </submittedName>
</protein>
<dbReference type="Gene3D" id="3.10.180.10">
    <property type="entry name" value="2,3-Dihydroxybiphenyl 1,2-Dioxygenase, domain 1"/>
    <property type="match status" value="1"/>
</dbReference>